<evidence type="ECO:0000313" key="3">
    <source>
        <dbReference type="EMBL" id="QJD86273.1"/>
    </source>
</evidence>
<dbReference type="Gene3D" id="3.40.190.10">
    <property type="entry name" value="Periplasmic binding protein-like II"/>
    <property type="match status" value="2"/>
</dbReference>
<evidence type="ECO:0000256" key="2">
    <source>
        <dbReference type="SAM" id="SignalP"/>
    </source>
</evidence>
<feature type="signal peptide" evidence="2">
    <location>
        <begin position="1"/>
        <end position="20"/>
    </location>
</feature>
<dbReference type="Proteomes" id="UP000502248">
    <property type="component" value="Chromosome"/>
</dbReference>
<dbReference type="KEGG" id="cheb:HH215_25970"/>
<feature type="region of interest" description="Disordered" evidence="1">
    <location>
        <begin position="26"/>
        <end position="50"/>
    </location>
</feature>
<evidence type="ECO:0000313" key="4">
    <source>
        <dbReference type="Proteomes" id="UP000502248"/>
    </source>
</evidence>
<dbReference type="AlphaFoldDB" id="A0A7Z2ZNJ6"/>
<keyword evidence="2" id="KW-0732">Signal</keyword>
<dbReference type="PROSITE" id="PS51257">
    <property type="entry name" value="PROKAR_LIPOPROTEIN"/>
    <property type="match status" value="1"/>
</dbReference>
<dbReference type="SUPFAM" id="SSF53850">
    <property type="entry name" value="Periplasmic binding protein-like II"/>
    <property type="match status" value="1"/>
</dbReference>
<gene>
    <name evidence="3" type="ORF">HH215_25970</name>
</gene>
<dbReference type="EMBL" id="CP051680">
    <property type="protein sequence ID" value="QJD86273.1"/>
    <property type="molecule type" value="Genomic_DNA"/>
</dbReference>
<reference evidence="3 4" key="1">
    <citation type="submission" date="2020-04" db="EMBL/GenBank/DDBJ databases">
        <title>Genome sequencing of novel species.</title>
        <authorList>
            <person name="Heo J."/>
            <person name="Kim S.-J."/>
            <person name="Kim J.-S."/>
            <person name="Hong S.-B."/>
            <person name="Kwon S.-W."/>
        </authorList>
    </citation>
    <scope>NUCLEOTIDE SEQUENCE [LARGE SCALE GENOMIC DNA]</scope>
    <source>
        <strain evidence="3 4">MFER-1</strain>
    </source>
</reference>
<dbReference type="PANTHER" id="PTHR43649:SF17">
    <property type="entry name" value="ABC TRANSPORTER SOLUTE BINDING PROTEIN-SUGAR TRANSPORT"/>
    <property type="match status" value="1"/>
</dbReference>
<dbReference type="PANTHER" id="PTHR43649">
    <property type="entry name" value="ARABINOSE-BINDING PROTEIN-RELATED"/>
    <property type="match status" value="1"/>
</dbReference>
<dbReference type="Pfam" id="PF13416">
    <property type="entry name" value="SBP_bac_8"/>
    <property type="match status" value="1"/>
</dbReference>
<organism evidence="3 4">
    <name type="scientific">Cohnella herbarum</name>
    <dbReference type="NCBI Taxonomy" id="2728023"/>
    <lineage>
        <taxon>Bacteria</taxon>
        <taxon>Bacillati</taxon>
        <taxon>Bacillota</taxon>
        <taxon>Bacilli</taxon>
        <taxon>Bacillales</taxon>
        <taxon>Paenibacillaceae</taxon>
        <taxon>Cohnella</taxon>
    </lineage>
</organism>
<evidence type="ECO:0000256" key="1">
    <source>
        <dbReference type="SAM" id="MobiDB-lite"/>
    </source>
</evidence>
<keyword evidence="4" id="KW-1185">Reference proteome</keyword>
<name>A0A7Z2ZNJ6_9BACL</name>
<proteinExistence type="predicted"/>
<dbReference type="RefSeq" id="WP_169282522.1">
    <property type="nucleotide sequence ID" value="NZ_CP051680.1"/>
</dbReference>
<protein>
    <submittedName>
        <fullName evidence="3">Extracellular solute-binding protein</fullName>
    </submittedName>
</protein>
<feature type="compositionally biased region" description="Low complexity" evidence="1">
    <location>
        <begin position="29"/>
        <end position="48"/>
    </location>
</feature>
<accession>A0A7Z2ZNJ6</accession>
<feature type="chain" id="PRO_5038480471" evidence="2">
    <location>
        <begin position="21"/>
        <end position="591"/>
    </location>
</feature>
<dbReference type="InterPro" id="IPR006059">
    <property type="entry name" value="SBP"/>
</dbReference>
<dbReference type="InterPro" id="IPR050490">
    <property type="entry name" value="Bact_solute-bd_prot1"/>
</dbReference>
<sequence>MSKKAASCLLSLLLIGTLFGCSSENKNETSVPATTSSPSATSQGQASAEAKPPITLKISAFVSKAEPNGVGQNPVAKYIEEKLGITMNMTSVGGGDDWPQKLNALIASNDLPDIFLVTDPVKQIPQMIKAKQIVELGPLLEKNGKNILSHNLGKAMVELQTKYSPSGDKLYSIGMNMGTWDTGTAPIAGHFIRWDLYKKLGYPKLENYDTDLLNVLKQMQEAEPTTKDGKKVYALGGWFADAQGWGDWGITYPLSFSEGQSYVTLDKTVVADIETNTVNPNNALTDKNSIFWRAIKFYNKANQMGILDPESFSQKSDGYVAKMNTGRYLYESEGWYVDGINNFFEKEGTPEKGMVALPALGTDKYTLINMLPAGERTYVISSKCKDPERALELLDFLSSYEASRIVWNGLEGTNWNMEDGKPVPTDDFLNQDGNDFEFMKKTGALIYQHFVGFASGTIDPATDTPVNLFANSEKAIAKKLKPVHQDMLEHYGAKSLFDLYTSNMKAYKSNALFSLGELPDDLKTYETNLQAYTFKQQFPLILAKDDAEFNKMQDEFIAGLKEFKVDEIFAYWKSKADQSAQELAPIYDLLK</sequence>